<reference evidence="1 2" key="1">
    <citation type="journal article" date="2022" name="DNA Res.">
        <title>Chromosomal-level genome assembly of the orchid tree Bauhinia variegata (Leguminosae; Cercidoideae) supports the allotetraploid origin hypothesis of Bauhinia.</title>
        <authorList>
            <person name="Zhong Y."/>
            <person name="Chen Y."/>
            <person name="Zheng D."/>
            <person name="Pang J."/>
            <person name="Liu Y."/>
            <person name="Luo S."/>
            <person name="Meng S."/>
            <person name="Qian L."/>
            <person name="Wei D."/>
            <person name="Dai S."/>
            <person name="Zhou R."/>
        </authorList>
    </citation>
    <scope>NUCLEOTIDE SEQUENCE [LARGE SCALE GENOMIC DNA]</scope>
    <source>
        <strain evidence="1">BV-YZ2020</strain>
    </source>
</reference>
<gene>
    <name evidence="1" type="ORF">L6164_033491</name>
</gene>
<protein>
    <submittedName>
        <fullName evidence="1">Uncharacterized protein</fullName>
    </submittedName>
</protein>
<organism evidence="1 2">
    <name type="scientific">Bauhinia variegata</name>
    <name type="common">Purple orchid tree</name>
    <name type="synonym">Phanera variegata</name>
    <dbReference type="NCBI Taxonomy" id="167791"/>
    <lineage>
        <taxon>Eukaryota</taxon>
        <taxon>Viridiplantae</taxon>
        <taxon>Streptophyta</taxon>
        <taxon>Embryophyta</taxon>
        <taxon>Tracheophyta</taxon>
        <taxon>Spermatophyta</taxon>
        <taxon>Magnoliopsida</taxon>
        <taxon>eudicotyledons</taxon>
        <taxon>Gunneridae</taxon>
        <taxon>Pentapetalae</taxon>
        <taxon>rosids</taxon>
        <taxon>fabids</taxon>
        <taxon>Fabales</taxon>
        <taxon>Fabaceae</taxon>
        <taxon>Cercidoideae</taxon>
        <taxon>Cercideae</taxon>
        <taxon>Bauhiniinae</taxon>
        <taxon>Bauhinia</taxon>
    </lineage>
</organism>
<dbReference type="Proteomes" id="UP000828941">
    <property type="component" value="Chromosome 13"/>
</dbReference>
<proteinExistence type="predicted"/>
<name>A0ACB9KS27_BAUVA</name>
<evidence type="ECO:0000313" key="2">
    <source>
        <dbReference type="Proteomes" id="UP000828941"/>
    </source>
</evidence>
<sequence length="70" mass="7794">MEASFDSPNGSANRSLTRSSILAGTLFQGFEPFVGFLKSLKEQSTQQRLQIPEPRCSVNCGLWLFSRNVL</sequence>
<keyword evidence="2" id="KW-1185">Reference proteome</keyword>
<evidence type="ECO:0000313" key="1">
    <source>
        <dbReference type="EMBL" id="KAI4300074.1"/>
    </source>
</evidence>
<accession>A0ACB9KS27</accession>
<dbReference type="EMBL" id="CM039438">
    <property type="protein sequence ID" value="KAI4300074.1"/>
    <property type="molecule type" value="Genomic_DNA"/>
</dbReference>
<comment type="caution">
    <text evidence="1">The sequence shown here is derived from an EMBL/GenBank/DDBJ whole genome shotgun (WGS) entry which is preliminary data.</text>
</comment>